<feature type="transmembrane region" description="Helical" evidence="3">
    <location>
        <begin position="351"/>
        <end position="368"/>
    </location>
</feature>
<name>A0ABS2GM54_9FIRM</name>
<comment type="similarity">
    <text evidence="1">Belongs to the GerABKA family.</text>
</comment>
<feature type="transmembrane region" description="Helical" evidence="3">
    <location>
        <begin position="406"/>
        <end position="424"/>
    </location>
</feature>
<evidence type="ECO:0000313" key="4">
    <source>
        <dbReference type="EMBL" id="MBM6923477.1"/>
    </source>
</evidence>
<dbReference type="PIRSF" id="PIRSF005690">
    <property type="entry name" value="GerBA"/>
    <property type="match status" value="1"/>
</dbReference>
<dbReference type="RefSeq" id="WP_204720915.1">
    <property type="nucleotide sequence ID" value="NZ_JACSNR010000006.1"/>
</dbReference>
<evidence type="ECO:0000313" key="5">
    <source>
        <dbReference type="Proteomes" id="UP000724149"/>
    </source>
</evidence>
<keyword evidence="2 3" id="KW-0472">Membrane</keyword>
<dbReference type="PANTHER" id="PTHR22550">
    <property type="entry name" value="SPORE GERMINATION PROTEIN"/>
    <property type="match status" value="1"/>
</dbReference>
<gene>
    <name evidence="4" type="ORF">H9X81_07220</name>
</gene>
<comment type="caution">
    <text evidence="4">The sequence shown here is derived from an EMBL/GenBank/DDBJ whole genome shotgun (WGS) entry which is preliminary data.</text>
</comment>
<proteinExistence type="inferred from homology"/>
<evidence type="ECO:0000256" key="2">
    <source>
        <dbReference type="ARBA" id="ARBA00023136"/>
    </source>
</evidence>
<dbReference type="InterPro" id="IPR004995">
    <property type="entry name" value="Spore_Ger"/>
</dbReference>
<dbReference type="EMBL" id="JACSNR010000006">
    <property type="protein sequence ID" value="MBM6923477.1"/>
    <property type="molecule type" value="Genomic_DNA"/>
</dbReference>
<dbReference type="PANTHER" id="PTHR22550:SF5">
    <property type="entry name" value="LEUCINE ZIPPER PROTEIN 4"/>
    <property type="match status" value="1"/>
</dbReference>
<keyword evidence="3" id="KW-0812">Transmembrane</keyword>
<keyword evidence="3" id="KW-1133">Transmembrane helix</keyword>
<dbReference type="Proteomes" id="UP000724149">
    <property type="component" value="Unassembled WGS sequence"/>
</dbReference>
<dbReference type="Pfam" id="PF03323">
    <property type="entry name" value="GerA"/>
    <property type="match status" value="1"/>
</dbReference>
<accession>A0ABS2GM54</accession>
<dbReference type="InterPro" id="IPR050768">
    <property type="entry name" value="UPF0353/GerABKA_families"/>
</dbReference>
<feature type="transmembrane region" description="Helical" evidence="3">
    <location>
        <begin position="380"/>
        <end position="400"/>
    </location>
</feature>
<reference evidence="4 5" key="1">
    <citation type="journal article" date="2021" name="Sci. Rep.">
        <title>The distribution of antibiotic resistance genes in chicken gut microbiota commensals.</title>
        <authorList>
            <person name="Juricova H."/>
            <person name="Matiasovicova J."/>
            <person name="Kubasova T."/>
            <person name="Cejkova D."/>
            <person name="Rychlik I."/>
        </authorList>
    </citation>
    <scope>NUCLEOTIDE SEQUENCE [LARGE SCALE GENOMIC DNA]</scope>
    <source>
        <strain evidence="4 5">An564</strain>
    </source>
</reference>
<protein>
    <submittedName>
        <fullName evidence="4">Spore germination protein</fullName>
    </submittedName>
</protein>
<organism evidence="4 5">
    <name type="scientific">Hydrogenoanaerobacterium saccharovorans</name>
    <dbReference type="NCBI Taxonomy" id="474960"/>
    <lineage>
        <taxon>Bacteria</taxon>
        <taxon>Bacillati</taxon>
        <taxon>Bacillota</taxon>
        <taxon>Clostridia</taxon>
        <taxon>Eubacteriales</taxon>
        <taxon>Oscillospiraceae</taxon>
        <taxon>Hydrogenoanaerobacterium</taxon>
    </lineage>
</organism>
<keyword evidence="5" id="KW-1185">Reference proteome</keyword>
<feature type="transmembrane region" description="Helical" evidence="3">
    <location>
        <begin position="431"/>
        <end position="453"/>
    </location>
</feature>
<sequence length="519" mass="57562">MLFDKLKREKRHTYEVPKRDPGLDQPLSPTLEDTLARLAQLTGQTADLQVNRLEVEGYKLAFVMFEGLVNYQTLILGTASDLHRLLAGQKIPSCLVPDRLCQELFMAGDKKKLRSFEELIQFIASGFAVLLIDGSPEGVALGVQGFSFRSIGEPASENNLRGSREGFAEPIRINMSMIRRRMKTPSLRMKLLKVGEKSRTDVCLIYRSDYADPEMVRRVEQRLREVRLDNLMDSGYLRPFLESGPFSLFSGTGVTERPDTLCAKVSEGRIAILVDGSPYAILLPCLFSENFQSMDDYAERPYYAVFIRLIKYLAFFLTILLPGCYVAAVNFHPELIPDQLLFRIAEAEQDMAFPLMFQALLIHFIYELMREAGLRLPRPVGHAVSIIGALVIGDAAVTAGLISTPMVMVVALTTISSFVIPSLYEPVTLLRLLFILLGGTLGLYGVVLGLAFVGVNLCSVTVLGVPATSPETPLSLYSLRDTLIRVGWRQLGQEQFIISRTAGADQNGEPADQNGEGQP</sequence>
<evidence type="ECO:0000256" key="3">
    <source>
        <dbReference type="SAM" id="Phobius"/>
    </source>
</evidence>
<feature type="transmembrane region" description="Helical" evidence="3">
    <location>
        <begin position="309"/>
        <end position="331"/>
    </location>
</feature>
<evidence type="ECO:0000256" key="1">
    <source>
        <dbReference type="ARBA" id="ARBA00005278"/>
    </source>
</evidence>